<evidence type="ECO:0000313" key="3">
    <source>
        <dbReference type="EMBL" id="OYQ30782.1"/>
    </source>
</evidence>
<gene>
    <name evidence="3" type="ORF">CHU93_06390</name>
</gene>
<dbReference type="InterPro" id="IPR052900">
    <property type="entry name" value="Phospholipid_Metab_Enz"/>
</dbReference>
<evidence type="ECO:0008006" key="5">
    <source>
        <dbReference type="Google" id="ProtNLM"/>
    </source>
</evidence>
<proteinExistence type="predicted"/>
<dbReference type="Gene3D" id="2.60.40.380">
    <property type="entry name" value="Purple acid phosphatase-like, N-terminal"/>
    <property type="match status" value="1"/>
</dbReference>
<dbReference type="PANTHER" id="PTHR43606">
    <property type="entry name" value="PHOSPHATASE, PUTATIVE (AFU_ORTHOLOGUE AFUA_6G08710)-RELATED"/>
    <property type="match status" value="1"/>
</dbReference>
<dbReference type="PANTHER" id="PTHR43606:SF2">
    <property type="entry name" value="ALKALINE PHOSPHATASE FAMILY PROTEIN (AFU_ORTHOLOGUE AFUA_5G03860)"/>
    <property type="match status" value="1"/>
</dbReference>
<dbReference type="CDD" id="cd07389">
    <property type="entry name" value="MPP_PhoD"/>
    <property type="match status" value="1"/>
</dbReference>
<reference evidence="3 4" key="1">
    <citation type="submission" date="2017-07" db="EMBL/GenBank/DDBJ databases">
        <title>Sandarakinorhabdus cyanobacteriorum sp. nov., a novel bacterium isolated from cyanobacterial aggregates in a eutrophic lake.</title>
        <authorList>
            <person name="Cai H."/>
        </authorList>
    </citation>
    <scope>NUCLEOTIDE SEQUENCE [LARGE SCALE GENOMIC DNA]</scope>
    <source>
        <strain evidence="3 4">TH057</strain>
    </source>
</reference>
<dbReference type="Proteomes" id="UP000216991">
    <property type="component" value="Unassembled WGS sequence"/>
</dbReference>
<dbReference type="OrthoDB" id="327733at2"/>
<dbReference type="AlphaFoldDB" id="A0A255YNF9"/>
<dbReference type="Pfam" id="PF09423">
    <property type="entry name" value="PhoD"/>
    <property type="match status" value="1"/>
</dbReference>
<organism evidence="3 4">
    <name type="scientific">Sandarakinorhabdus cyanobacteriorum</name>
    <dbReference type="NCBI Taxonomy" id="1981098"/>
    <lineage>
        <taxon>Bacteria</taxon>
        <taxon>Pseudomonadati</taxon>
        <taxon>Pseudomonadota</taxon>
        <taxon>Alphaproteobacteria</taxon>
        <taxon>Sphingomonadales</taxon>
        <taxon>Sphingosinicellaceae</taxon>
        <taxon>Sandarakinorhabdus</taxon>
    </lineage>
</organism>
<comment type="caution">
    <text evidence="3">The sequence shown here is derived from an EMBL/GenBank/DDBJ whole genome shotgun (WGS) entry which is preliminary data.</text>
</comment>
<dbReference type="InterPro" id="IPR018946">
    <property type="entry name" value="PhoD-like_MPP"/>
</dbReference>
<keyword evidence="4" id="KW-1185">Reference proteome</keyword>
<feature type="domain" description="PhoD-like phosphatase metallophosphatase" evidence="1">
    <location>
        <begin position="147"/>
        <end position="515"/>
    </location>
</feature>
<dbReference type="InterPro" id="IPR038607">
    <property type="entry name" value="PhoD-like_sf"/>
</dbReference>
<sequence length="546" mass="59281">MAASSKGESAMRPAIDRRAFLSATAAGLILPVRPALARLWPASGFTHGVASTPTGPGAVKLWTRYASVTGAATTLKLEVAEDEAMARIIARADAVAGPETWGTVQAELTGLPDGKWLWYRFTAPDGSQSTLGRTKTLPAGRIDQLKLAVFSCSNRPFGHFNAYAHAAARDDIDAVIHLGDYIYEYMVGVYPSVVMPGREILPADEIIIIDDYRQRYASYRADLALQAIHARFPMIAIWDDHEFANDTWKGGAENHQPAEGVWNLRRDAAIKAHREWLMSPERPWQRLDFGNLLSVITLDTRMSGRDRQLDLNAALKAGADGIKAFQSGEWQNPARTLLGTEQEAWFAAEIAASVKSGQRWQLIAQQVVMGDIFTPKQAVEWLGPTADARAQAYVKGGIAAAQAGIAGAQDMWSGYPQARRRLLAAMRDAGANPIVIAGDSHNAWAFNHSLDGKPVAAEFGVQSVTSPGYEAALAADPAVIRTGLLQSSPGLQWCDTSRRGYLTLSFSAGETRCDWVFMETIKQLSTATSAPQAAVVKFDKRKMTLA</sequence>
<dbReference type="EMBL" id="NOXT01000099">
    <property type="protein sequence ID" value="OYQ30782.1"/>
    <property type="molecule type" value="Genomic_DNA"/>
</dbReference>
<evidence type="ECO:0000259" key="1">
    <source>
        <dbReference type="Pfam" id="PF09423"/>
    </source>
</evidence>
<dbReference type="InterPro" id="IPR032093">
    <property type="entry name" value="PhoD_N"/>
</dbReference>
<dbReference type="Gene3D" id="3.60.21.70">
    <property type="entry name" value="PhoD-like phosphatase"/>
    <property type="match status" value="1"/>
</dbReference>
<evidence type="ECO:0000259" key="2">
    <source>
        <dbReference type="Pfam" id="PF16655"/>
    </source>
</evidence>
<protein>
    <recommendedName>
        <fullName evidence="5">Alkaline phosphatase</fullName>
    </recommendedName>
</protein>
<accession>A0A255YNF9</accession>
<dbReference type="Pfam" id="PF16655">
    <property type="entry name" value="PhoD_N"/>
    <property type="match status" value="1"/>
</dbReference>
<evidence type="ECO:0000313" key="4">
    <source>
        <dbReference type="Proteomes" id="UP000216991"/>
    </source>
</evidence>
<dbReference type="InterPro" id="IPR029052">
    <property type="entry name" value="Metallo-depent_PP-like"/>
</dbReference>
<dbReference type="SUPFAM" id="SSF56300">
    <property type="entry name" value="Metallo-dependent phosphatases"/>
    <property type="match status" value="1"/>
</dbReference>
<feature type="domain" description="Phospholipase D N-terminal" evidence="2">
    <location>
        <begin position="47"/>
        <end position="136"/>
    </location>
</feature>
<name>A0A255YNF9_9SPHN</name>